<dbReference type="CDD" id="cd08412">
    <property type="entry name" value="PBP2_PAO1_like"/>
    <property type="match status" value="1"/>
</dbReference>
<dbReference type="EMBL" id="BAAAID010000015">
    <property type="protein sequence ID" value="GAA0927867.1"/>
    <property type="molecule type" value="Genomic_DNA"/>
</dbReference>
<evidence type="ECO:0000259" key="5">
    <source>
        <dbReference type="PROSITE" id="PS50931"/>
    </source>
</evidence>
<keyword evidence="3" id="KW-0238">DNA-binding</keyword>
<evidence type="ECO:0000256" key="2">
    <source>
        <dbReference type="ARBA" id="ARBA00023015"/>
    </source>
</evidence>
<feature type="domain" description="HTH lysR-type" evidence="5">
    <location>
        <begin position="18"/>
        <end position="76"/>
    </location>
</feature>
<dbReference type="InterPro" id="IPR000847">
    <property type="entry name" value="LysR_HTH_N"/>
</dbReference>
<dbReference type="SUPFAM" id="SSF53850">
    <property type="entry name" value="Periplasmic binding protein-like II"/>
    <property type="match status" value="1"/>
</dbReference>
<evidence type="ECO:0000313" key="7">
    <source>
        <dbReference type="Proteomes" id="UP001500418"/>
    </source>
</evidence>
<reference evidence="6 7" key="1">
    <citation type="journal article" date="2019" name="Int. J. Syst. Evol. Microbiol.">
        <title>The Global Catalogue of Microorganisms (GCM) 10K type strain sequencing project: providing services to taxonomists for standard genome sequencing and annotation.</title>
        <authorList>
            <consortium name="The Broad Institute Genomics Platform"/>
            <consortium name="The Broad Institute Genome Sequencing Center for Infectious Disease"/>
            <person name="Wu L."/>
            <person name="Ma J."/>
        </authorList>
    </citation>
    <scope>NUCLEOTIDE SEQUENCE [LARGE SCALE GENOMIC DNA]</scope>
    <source>
        <strain evidence="6 7">JCM 11444</strain>
    </source>
</reference>
<comment type="similarity">
    <text evidence="1">Belongs to the LysR transcriptional regulatory family.</text>
</comment>
<dbReference type="SUPFAM" id="SSF46785">
    <property type="entry name" value="Winged helix' DNA-binding domain"/>
    <property type="match status" value="1"/>
</dbReference>
<dbReference type="PRINTS" id="PR00039">
    <property type="entry name" value="HTHLYSR"/>
</dbReference>
<dbReference type="InterPro" id="IPR005119">
    <property type="entry name" value="LysR_subst-bd"/>
</dbReference>
<evidence type="ECO:0000256" key="1">
    <source>
        <dbReference type="ARBA" id="ARBA00009437"/>
    </source>
</evidence>
<keyword evidence="2" id="KW-0805">Transcription regulation</keyword>
<accession>A0ABN1PGE8</accession>
<proteinExistence type="inferred from homology"/>
<keyword evidence="7" id="KW-1185">Reference proteome</keyword>
<dbReference type="PROSITE" id="PS50931">
    <property type="entry name" value="HTH_LYSR"/>
    <property type="match status" value="1"/>
</dbReference>
<dbReference type="InterPro" id="IPR036388">
    <property type="entry name" value="WH-like_DNA-bd_sf"/>
</dbReference>
<evidence type="ECO:0000313" key="6">
    <source>
        <dbReference type="EMBL" id="GAA0927867.1"/>
    </source>
</evidence>
<dbReference type="PANTHER" id="PTHR30346:SF0">
    <property type="entry name" value="HCA OPERON TRANSCRIPTIONAL ACTIVATOR HCAR"/>
    <property type="match status" value="1"/>
</dbReference>
<dbReference type="Proteomes" id="UP001500418">
    <property type="component" value="Unassembled WGS sequence"/>
</dbReference>
<dbReference type="Pfam" id="PF00126">
    <property type="entry name" value="HTH_1"/>
    <property type="match status" value="1"/>
</dbReference>
<dbReference type="Pfam" id="PF03466">
    <property type="entry name" value="LysR_substrate"/>
    <property type="match status" value="1"/>
</dbReference>
<dbReference type="Gene3D" id="3.40.190.10">
    <property type="entry name" value="Periplasmic binding protein-like II"/>
    <property type="match status" value="2"/>
</dbReference>
<evidence type="ECO:0000256" key="4">
    <source>
        <dbReference type="ARBA" id="ARBA00023163"/>
    </source>
</evidence>
<keyword evidence="4" id="KW-0804">Transcription</keyword>
<dbReference type="InterPro" id="IPR036390">
    <property type="entry name" value="WH_DNA-bd_sf"/>
</dbReference>
<dbReference type="Gene3D" id="1.10.10.10">
    <property type="entry name" value="Winged helix-like DNA-binding domain superfamily/Winged helix DNA-binding domain"/>
    <property type="match status" value="1"/>
</dbReference>
<gene>
    <name evidence="6" type="ORF">GCM10009575_028690</name>
</gene>
<protein>
    <submittedName>
        <fullName evidence="6">LysR family transcriptional regulator</fullName>
    </submittedName>
</protein>
<evidence type="ECO:0000256" key="3">
    <source>
        <dbReference type="ARBA" id="ARBA00023125"/>
    </source>
</evidence>
<comment type="caution">
    <text evidence="6">The sequence shown here is derived from an EMBL/GenBank/DDBJ whole genome shotgun (WGS) entry which is preliminary data.</text>
</comment>
<dbReference type="PANTHER" id="PTHR30346">
    <property type="entry name" value="TRANSCRIPTIONAL DUAL REGULATOR HCAR-RELATED"/>
    <property type="match status" value="1"/>
</dbReference>
<organism evidence="6 7">
    <name type="scientific">Streptomyces rhizosphaericus</name>
    <dbReference type="NCBI Taxonomy" id="114699"/>
    <lineage>
        <taxon>Bacteria</taxon>
        <taxon>Bacillati</taxon>
        <taxon>Actinomycetota</taxon>
        <taxon>Actinomycetes</taxon>
        <taxon>Kitasatosporales</taxon>
        <taxon>Streptomycetaceae</taxon>
        <taxon>Streptomyces</taxon>
        <taxon>Streptomyces violaceusniger group</taxon>
    </lineage>
</organism>
<name>A0ABN1PGE8_9ACTN</name>
<sequence>MDTDHQARGPRMTSPVGFTLLQLRYFLVAAERGSMTEASGALHIAQSAVSAAIHNLERDLRVQLFIRRRGRGLTLTPAGERLQSHARELLARAREVEREARGDGETISGPVAVGCFVTLAPYYLPPLFSECTRRYPGIEIDVVEAETDQLVEALGAGRIDFALTYGLGLSAEPDLCGETIARAPAYVIVPADHPLARQGTVELAELSAEPLVLLDLPHSRDYFRSLVAATGTAPDVRYRTRSYETVRSLVARGLGYSVLNQRPATSQTYGGGEIAELELRDGSPPLEVKIASVKGMTQTARAQAVMGLLREVAAATIP</sequence>